<dbReference type="EMBL" id="JBHSAW010000024">
    <property type="protein sequence ID" value="MFC4097663.1"/>
    <property type="molecule type" value="Genomic_DNA"/>
</dbReference>
<keyword evidence="3" id="KW-0378">Hydrolase</keyword>
<feature type="signal peptide" evidence="1">
    <location>
        <begin position="1"/>
        <end position="22"/>
    </location>
</feature>
<dbReference type="Proteomes" id="UP001595814">
    <property type="component" value="Unassembled WGS sequence"/>
</dbReference>
<organism evidence="3 4">
    <name type="scientific">Euzebyella saccharophila</name>
    <dbReference type="NCBI Taxonomy" id="679664"/>
    <lineage>
        <taxon>Bacteria</taxon>
        <taxon>Pseudomonadati</taxon>
        <taxon>Bacteroidota</taxon>
        <taxon>Flavobacteriia</taxon>
        <taxon>Flavobacteriales</taxon>
        <taxon>Flavobacteriaceae</taxon>
        <taxon>Euzebyella</taxon>
    </lineage>
</organism>
<dbReference type="SUPFAM" id="SSF52266">
    <property type="entry name" value="SGNH hydrolase"/>
    <property type="match status" value="1"/>
</dbReference>
<accession>A0ABV8JRZ4</accession>
<evidence type="ECO:0000313" key="4">
    <source>
        <dbReference type="Proteomes" id="UP001595814"/>
    </source>
</evidence>
<proteinExistence type="predicted"/>
<evidence type="ECO:0000256" key="1">
    <source>
        <dbReference type="SAM" id="SignalP"/>
    </source>
</evidence>
<protein>
    <submittedName>
        <fullName evidence="3">SGNH/GDSL hydrolase family protein</fullName>
    </submittedName>
</protein>
<reference evidence="4" key="1">
    <citation type="journal article" date="2019" name="Int. J. Syst. Evol. Microbiol.">
        <title>The Global Catalogue of Microorganisms (GCM) 10K type strain sequencing project: providing services to taxonomists for standard genome sequencing and annotation.</title>
        <authorList>
            <consortium name="The Broad Institute Genomics Platform"/>
            <consortium name="The Broad Institute Genome Sequencing Center for Infectious Disease"/>
            <person name="Wu L."/>
            <person name="Ma J."/>
        </authorList>
    </citation>
    <scope>NUCLEOTIDE SEQUENCE [LARGE SCALE GENOMIC DNA]</scope>
    <source>
        <strain evidence="4">CECT 7477</strain>
    </source>
</reference>
<dbReference type="CDD" id="cd01832">
    <property type="entry name" value="SGNH_hydrolase_like_1"/>
    <property type="match status" value="1"/>
</dbReference>
<feature type="domain" description="SGNH hydrolase-type esterase" evidence="2">
    <location>
        <begin position="52"/>
        <end position="231"/>
    </location>
</feature>
<gene>
    <name evidence="3" type="ORF">ACFOUT_17390</name>
</gene>
<dbReference type="InterPro" id="IPR036514">
    <property type="entry name" value="SGNH_hydro_sf"/>
</dbReference>
<name>A0ABV8JRZ4_9FLAO</name>
<feature type="chain" id="PRO_5047224710" evidence="1">
    <location>
        <begin position="23"/>
        <end position="246"/>
    </location>
</feature>
<evidence type="ECO:0000313" key="3">
    <source>
        <dbReference type="EMBL" id="MFC4097663.1"/>
    </source>
</evidence>
<keyword evidence="1" id="KW-0732">Signal</keyword>
<keyword evidence="4" id="KW-1185">Reference proteome</keyword>
<dbReference type="Gene3D" id="3.40.50.1110">
    <property type="entry name" value="SGNH hydrolase"/>
    <property type="match status" value="1"/>
</dbReference>
<comment type="caution">
    <text evidence="3">The sequence shown here is derived from an EMBL/GenBank/DDBJ whole genome shotgun (WGS) entry which is preliminary data.</text>
</comment>
<dbReference type="PROSITE" id="PS51257">
    <property type="entry name" value="PROKAR_LIPOPROTEIN"/>
    <property type="match status" value="1"/>
</dbReference>
<evidence type="ECO:0000259" key="2">
    <source>
        <dbReference type="Pfam" id="PF13472"/>
    </source>
</evidence>
<dbReference type="GO" id="GO:0016787">
    <property type="term" value="F:hydrolase activity"/>
    <property type="evidence" value="ECO:0007669"/>
    <property type="project" value="UniProtKB-KW"/>
</dbReference>
<dbReference type="RefSeq" id="WP_192463228.1">
    <property type="nucleotide sequence ID" value="NZ_JACYFJ010000006.1"/>
</dbReference>
<sequence length="246" mass="27587">MKTSILKYMGSLLVICSLFSCSKRTLSPDPVDDNKALEETDPTPSGNLTYVALGDSYTIGTSVAYQDNYPSQLSAALEGELKRPISLKIIAKNGWRTDNLLESLKTEQLEPNYDLVTLLIGVNNQYQGEPLKKYEKEFTQLLQQALELANQKTERVFVISIPDWGFTPYGSGWDQQKISQEIDAYNSFAKETAEKEGVTFIEVTDITRKGLDDMELVALDGLHPSKKAYKLFVERMLPIITSSLKN</sequence>
<dbReference type="Pfam" id="PF13472">
    <property type="entry name" value="Lipase_GDSL_2"/>
    <property type="match status" value="1"/>
</dbReference>
<dbReference type="InterPro" id="IPR013830">
    <property type="entry name" value="SGNH_hydro"/>
</dbReference>